<evidence type="ECO:0000313" key="2">
    <source>
        <dbReference type="Proteomes" id="UP000269438"/>
    </source>
</evidence>
<dbReference type="AlphaFoldDB" id="A0A3L7AWP6"/>
<keyword evidence="2" id="KW-1185">Reference proteome</keyword>
<comment type="caution">
    <text evidence="1">The sequence shown here is derived from an EMBL/GenBank/DDBJ whole genome shotgun (WGS) entry which is preliminary data.</text>
</comment>
<dbReference type="Proteomes" id="UP000269438">
    <property type="component" value="Unassembled WGS sequence"/>
</dbReference>
<name>A0A3L7AWP6_9MICO</name>
<accession>A0A3L7AWP6</accession>
<protein>
    <submittedName>
        <fullName evidence="1">Uncharacterized protein</fullName>
    </submittedName>
</protein>
<gene>
    <name evidence="1" type="ORF">D9V34_03980</name>
</gene>
<reference evidence="1 2" key="1">
    <citation type="submission" date="2018-10" db="EMBL/GenBank/DDBJ databases">
        <authorList>
            <person name="Li J."/>
        </authorList>
    </citation>
    <scope>NUCLEOTIDE SEQUENCE [LARGE SCALE GENOMIC DNA]</scope>
    <source>
        <strain evidence="1 2">JCM 11654</strain>
    </source>
</reference>
<organism evidence="1 2">
    <name type="scientific">Mycetocola lacteus</name>
    <dbReference type="NCBI Taxonomy" id="76637"/>
    <lineage>
        <taxon>Bacteria</taxon>
        <taxon>Bacillati</taxon>
        <taxon>Actinomycetota</taxon>
        <taxon>Actinomycetes</taxon>
        <taxon>Micrococcales</taxon>
        <taxon>Microbacteriaceae</taxon>
        <taxon>Mycetocola</taxon>
    </lineage>
</organism>
<sequence length="67" mass="7789">MSHTDRLIISVLVPRILRKLQENSLDSICIQRAVNSNLAFANSVHDTFKKLNFTTIFFFQLRKLLIV</sequence>
<dbReference type="EMBL" id="RCUY01000002">
    <property type="protein sequence ID" value="RLP83968.1"/>
    <property type="molecule type" value="Genomic_DNA"/>
</dbReference>
<proteinExistence type="predicted"/>
<evidence type="ECO:0000313" key="1">
    <source>
        <dbReference type="EMBL" id="RLP83968.1"/>
    </source>
</evidence>